<protein>
    <submittedName>
        <fullName evidence="1">Uncharacterized protein</fullName>
    </submittedName>
</protein>
<evidence type="ECO:0000313" key="1">
    <source>
        <dbReference type="EMBL" id="KAG8094606.1"/>
    </source>
</evidence>
<evidence type="ECO:0000313" key="2">
    <source>
        <dbReference type="Proteomes" id="UP000729402"/>
    </source>
</evidence>
<sequence>MTYTNFRKLRKGPEDLIKTNMVLTDFDGNSSETMGVPNTELTVGSKTVPTMFFIIEAKGSNILLLDRDWIHAKCCIPLTMHQSLVQWVDDQVEIVPVDKSVIVAIVDLSVWEMEGVDCISGKAWDDGFLEASSDGVKPVSNEQPKLTL</sequence>
<dbReference type="AlphaFoldDB" id="A0A8J5WQN3"/>
<accession>A0A8J5WQN3</accession>
<organism evidence="1 2">
    <name type="scientific">Zizania palustris</name>
    <name type="common">Northern wild rice</name>
    <dbReference type="NCBI Taxonomy" id="103762"/>
    <lineage>
        <taxon>Eukaryota</taxon>
        <taxon>Viridiplantae</taxon>
        <taxon>Streptophyta</taxon>
        <taxon>Embryophyta</taxon>
        <taxon>Tracheophyta</taxon>
        <taxon>Spermatophyta</taxon>
        <taxon>Magnoliopsida</taxon>
        <taxon>Liliopsida</taxon>
        <taxon>Poales</taxon>
        <taxon>Poaceae</taxon>
        <taxon>BOP clade</taxon>
        <taxon>Oryzoideae</taxon>
        <taxon>Oryzeae</taxon>
        <taxon>Zizaniinae</taxon>
        <taxon>Zizania</taxon>
    </lineage>
</organism>
<keyword evidence="2" id="KW-1185">Reference proteome</keyword>
<gene>
    <name evidence="1" type="ORF">GUJ93_ZPchr0012g21272</name>
</gene>
<dbReference type="OrthoDB" id="695766at2759"/>
<reference evidence="1" key="2">
    <citation type="submission" date="2021-02" db="EMBL/GenBank/DDBJ databases">
        <authorList>
            <person name="Kimball J.A."/>
            <person name="Haas M.W."/>
            <person name="Macchietto M."/>
            <person name="Kono T."/>
            <person name="Duquette J."/>
            <person name="Shao M."/>
        </authorList>
    </citation>
    <scope>NUCLEOTIDE SEQUENCE</scope>
    <source>
        <tissue evidence="1">Fresh leaf tissue</tissue>
    </source>
</reference>
<comment type="caution">
    <text evidence="1">The sequence shown here is derived from an EMBL/GenBank/DDBJ whole genome shotgun (WGS) entry which is preliminary data.</text>
</comment>
<reference evidence="1" key="1">
    <citation type="journal article" date="2021" name="bioRxiv">
        <title>Whole Genome Assembly and Annotation of Northern Wild Rice, Zizania palustris L., Supports a Whole Genome Duplication in the Zizania Genus.</title>
        <authorList>
            <person name="Haas M."/>
            <person name="Kono T."/>
            <person name="Macchietto M."/>
            <person name="Millas R."/>
            <person name="McGilp L."/>
            <person name="Shao M."/>
            <person name="Duquette J."/>
            <person name="Hirsch C.N."/>
            <person name="Kimball J."/>
        </authorList>
    </citation>
    <scope>NUCLEOTIDE SEQUENCE</scope>
    <source>
        <tissue evidence="1">Fresh leaf tissue</tissue>
    </source>
</reference>
<dbReference type="Proteomes" id="UP000729402">
    <property type="component" value="Unassembled WGS sequence"/>
</dbReference>
<dbReference type="EMBL" id="JAAALK010000080">
    <property type="protein sequence ID" value="KAG8094606.1"/>
    <property type="molecule type" value="Genomic_DNA"/>
</dbReference>
<name>A0A8J5WQN3_ZIZPA</name>
<proteinExistence type="predicted"/>